<evidence type="ECO:0000256" key="2">
    <source>
        <dbReference type="SAM" id="MobiDB-lite"/>
    </source>
</evidence>
<accession>A0AAE9F449</accession>
<name>A0AAE9F449_CAEBR</name>
<organism evidence="3 4">
    <name type="scientific">Caenorhabditis briggsae</name>
    <dbReference type="NCBI Taxonomy" id="6238"/>
    <lineage>
        <taxon>Eukaryota</taxon>
        <taxon>Metazoa</taxon>
        <taxon>Ecdysozoa</taxon>
        <taxon>Nematoda</taxon>
        <taxon>Chromadorea</taxon>
        <taxon>Rhabditida</taxon>
        <taxon>Rhabditina</taxon>
        <taxon>Rhabditomorpha</taxon>
        <taxon>Rhabditoidea</taxon>
        <taxon>Rhabditidae</taxon>
        <taxon>Peloderinae</taxon>
        <taxon>Caenorhabditis</taxon>
    </lineage>
</organism>
<gene>
    <name evidence="3" type="ORF">L5515_007225</name>
</gene>
<feature type="compositionally biased region" description="Basic and acidic residues" evidence="2">
    <location>
        <begin position="43"/>
        <end position="61"/>
    </location>
</feature>
<proteinExistence type="predicted"/>
<dbReference type="AlphaFoldDB" id="A0AAE9F449"/>
<evidence type="ECO:0000256" key="1">
    <source>
        <dbReference type="SAM" id="Coils"/>
    </source>
</evidence>
<evidence type="ECO:0000313" key="3">
    <source>
        <dbReference type="EMBL" id="UMM33925.1"/>
    </source>
</evidence>
<reference evidence="3 4" key="1">
    <citation type="submission" date="2022-04" db="EMBL/GenBank/DDBJ databases">
        <title>Chromosome-level reference genomes for two strains of Caenorhabditis briggsae: an improved platform for comparative genomics.</title>
        <authorList>
            <person name="Stevens L."/>
            <person name="Andersen E."/>
        </authorList>
    </citation>
    <scope>NUCLEOTIDE SEQUENCE [LARGE SCALE GENOMIC DNA]</scope>
    <source>
        <strain evidence="3">VX34</strain>
        <tissue evidence="3">Whole-organism</tissue>
    </source>
</reference>
<evidence type="ECO:0000313" key="4">
    <source>
        <dbReference type="Proteomes" id="UP000829354"/>
    </source>
</evidence>
<feature type="coiled-coil region" evidence="1">
    <location>
        <begin position="138"/>
        <end position="199"/>
    </location>
</feature>
<dbReference type="Proteomes" id="UP000829354">
    <property type="component" value="Chromosome V"/>
</dbReference>
<dbReference type="EMBL" id="CP092624">
    <property type="protein sequence ID" value="UMM33925.1"/>
    <property type="molecule type" value="Genomic_DNA"/>
</dbReference>
<keyword evidence="1" id="KW-0175">Coiled coil</keyword>
<protein>
    <submittedName>
        <fullName evidence="3">Uncharacterized protein</fullName>
    </submittedName>
</protein>
<feature type="region of interest" description="Disordered" evidence="2">
    <location>
        <begin position="18"/>
        <end position="61"/>
    </location>
</feature>
<feature type="compositionally biased region" description="Basic and acidic residues" evidence="2">
    <location>
        <begin position="18"/>
        <end position="28"/>
    </location>
</feature>
<sequence>MGYKDDCAEEARVLAEAERQAEAQRQQERNAQQELMSAKIRQKREQAEREDRRMEAEDKRHDENMRTLLDHQRKIQEANRDRADQLQKNQDQNLKDVIKEGSDVLEKQRNFNQAEIKNRVTDHQNLITRTKRETAETEQKAEEKVTALKGKKEELQTKLNDDRKEYHEKTMEVQKQHALDMEKHTQETANLQLKREENEIAHGQTMAAITAFAQAIRNEVAFAAVEDVTENNFADSVSNTRDAALAISRGVTSMERHALSLRKGKPAPPKLLNVIKVVERNLCHSIETLRTAVSRIRGQQENKHPKTTECQEIALKIGETEGKLSSALTAFGASIEYIGSDPIDDSPELFQTVQQKNRELQNLVSSLPSITKSQHAIGVLVKSTQSIQLGSNYIQQSQTVAAILND</sequence>
<keyword evidence="4" id="KW-1185">Reference proteome</keyword>